<evidence type="ECO:0000313" key="2">
    <source>
        <dbReference type="EMBL" id="KAK8589846.1"/>
    </source>
</evidence>
<feature type="region of interest" description="Disordered" evidence="1">
    <location>
        <begin position="1"/>
        <end position="66"/>
    </location>
</feature>
<proteinExistence type="predicted"/>
<gene>
    <name evidence="2" type="ORF">V6N12_024237</name>
</gene>
<keyword evidence="3" id="KW-1185">Reference proteome</keyword>
<reference evidence="2 3" key="1">
    <citation type="journal article" date="2024" name="G3 (Bethesda)">
        <title>Genome assembly of Hibiscus sabdariffa L. provides insights into metabolisms of medicinal natural products.</title>
        <authorList>
            <person name="Kim T."/>
        </authorList>
    </citation>
    <scope>NUCLEOTIDE SEQUENCE [LARGE SCALE GENOMIC DNA]</scope>
    <source>
        <strain evidence="2">TK-2024</strain>
        <tissue evidence="2">Old leaves</tissue>
    </source>
</reference>
<feature type="compositionally biased region" description="Basic and acidic residues" evidence="1">
    <location>
        <begin position="51"/>
        <end position="66"/>
    </location>
</feature>
<evidence type="ECO:0000256" key="1">
    <source>
        <dbReference type="SAM" id="MobiDB-lite"/>
    </source>
</evidence>
<feature type="compositionally biased region" description="Polar residues" evidence="1">
    <location>
        <begin position="15"/>
        <end position="28"/>
    </location>
</feature>
<name>A0ABR2G0Y4_9ROSI</name>
<evidence type="ECO:0000313" key="3">
    <source>
        <dbReference type="Proteomes" id="UP001472677"/>
    </source>
</evidence>
<dbReference type="Proteomes" id="UP001472677">
    <property type="component" value="Unassembled WGS sequence"/>
</dbReference>
<sequence length="66" mass="7339">MEDDSDLESRPPKHSYSSAASGSTQVTVSVPKPTPESNYNPEIARGGTTYEKSRGRDCYKRIEKDM</sequence>
<accession>A0ABR2G0Y4</accession>
<protein>
    <submittedName>
        <fullName evidence="2">Uncharacterized protein</fullName>
    </submittedName>
</protein>
<dbReference type="EMBL" id="JBBPBM010000004">
    <property type="protein sequence ID" value="KAK8589846.1"/>
    <property type="molecule type" value="Genomic_DNA"/>
</dbReference>
<organism evidence="2 3">
    <name type="scientific">Hibiscus sabdariffa</name>
    <name type="common">roselle</name>
    <dbReference type="NCBI Taxonomy" id="183260"/>
    <lineage>
        <taxon>Eukaryota</taxon>
        <taxon>Viridiplantae</taxon>
        <taxon>Streptophyta</taxon>
        <taxon>Embryophyta</taxon>
        <taxon>Tracheophyta</taxon>
        <taxon>Spermatophyta</taxon>
        <taxon>Magnoliopsida</taxon>
        <taxon>eudicotyledons</taxon>
        <taxon>Gunneridae</taxon>
        <taxon>Pentapetalae</taxon>
        <taxon>rosids</taxon>
        <taxon>malvids</taxon>
        <taxon>Malvales</taxon>
        <taxon>Malvaceae</taxon>
        <taxon>Malvoideae</taxon>
        <taxon>Hibiscus</taxon>
    </lineage>
</organism>
<comment type="caution">
    <text evidence="2">The sequence shown here is derived from an EMBL/GenBank/DDBJ whole genome shotgun (WGS) entry which is preliminary data.</text>
</comment>